<organism evidence="1 2">
    <name type="scientific">Fraxinus pennsylvanica</name>
    <dbReference type="NCBI Taxonomy" id="56036"/>
    <lineage>
        <taxon>Eukaryota</taxon>
        <taxon>Viridiplantae</taxon>
        <taxon>Streptophyta</taxon>
        <taxon>Embryophyta</taxon>
        <taxon>Tracheophyta</taxon>
        <taxon>Spermatophyta</taxon>
        <taxon>Magnoliopsida</taxon>
        <taxon>eudicotyledons</taxon>
        <taxon>Gunneridae</taxon>
        <taxon>Pentapetalae</taxon>
        <taxon>asterids</taxon>
        <taxon>lamiids</taxon>
        <taxon>Lamiales</taxon>
        <taxon>Oleaceae</taxon>
        <taxon>Oleeae</taxon>
        <taxon>Fraxinus</taxon>
    </lineage>
</organism>
<evidence type="ECO:0000313" key="2">
    <source>
        <dbReference type="Proteomes" id="UP000834106"/>
    </source>
</evidence>
<keyword evidence="2" id="KW-1185">Reference proteome</keyword>
<dbReference type="Proteomes" id="UP000834106">
    <property type="component" value="Chromosome 19"/>
</dbReference>
<name>A0AAD2A761_9LAMI</name>
<accession>A0AAD2A761</accession>
<proteinExistence type="predicted"/>
<evidence type="ECO:0000313" key="1">
    <source>
        <dbReference type="EMBL" id="CAI9782954.1"/>
    </source>
</evidence>
<gene>
    <name evidence="1" type="ORF">FPE_LOCUS30384</name>
</gene>
<reference evidence="1" key="1">
    <citation type="submission" date="2023-05" db="EMBL/GenBank/DDBJ databases">
        <authorList>
            <person name="Huff M."/>
        </authorList>
    </citation>
    <scope>NUCLEOTIDE SEQUENCE</scope>
</reference>
<sequence length="123" mass="13276">MAPSCTVGCPKPTNITNPIYFSSMELAPMQYGNGMSLFPPCPPSSPYTDQTCCFLAIHTPQGRRGLKPFWLGVMRTMEVHDVHRMFVVGLSYIPSGGGEGGDWMCLSVFGGEGHGTGVVQCKE</sequence>
<protein>
    <submittedName>
        <fullName evidence="1">Uncharacterized protein</fullName>
    </submittedName>
</protein>
<dbReference type="EMBL" id="OU503054">
    <property type="protein sequence ID" value="CAI9782954.1"/>
    <property type="molecule type" value="Genomic_DNA"/>
</dbReference>
<dbReference type="AlphaFoldDB" id="A0AAD2A761"/>